<name>A0A5A8DVT1_CAFRO</name>
<dbReference type="AlphaFoldDB" id="A0A5A8DVT1"/>
<evidence type="ECO:0000313" key="9">
    <source>
        <dbReference type="Proteomes" id="UP000324907"/>
    </source>
</evidence>
<feature type="region of interest" description="Disordered" evidence="6">
    <location>
        <begin position="41"/>
        <end position="93"/>
    </location>
</feature>
<feature type="domain" description="HECT" evidence="7">
    <location>
        <begin position="473"/>
        <end position="797"/>
    </location>
</feature>
<dbReference type="PROSITE" id="PS50237">
    <property type="entry name" value="HECT"/>
    <property type="match status" value="1"/>
</dbReference>
<dbReference type="Gene3D" id="3.90.1750.10">
    <property type="entry name" value="Hect, E3 ligase catalytic domains"/>
    <property type="match status" value="1"/>
</dbReference>
<dbReference type="EMBL" id="VLTL01000021">
    <property type="protein sequence ID" value="KAA0169563.1"/>
    <property type="molecule type" value="Genomic_DNA"/>
</dbReference>
<dbReference type="InterPro" id="IPR000569">
    <property type="entry name" value="HECT_dom"/>
</dbReference>
<evidence type="ECO:0000256" key="5">
    <source>
        <dbReference type="PROSITE-ProRule" id="PRU00104"/>
    </source>
</evidence>
<dbReference type="GO" id="GO:0061630">
    <property type="term" value="F:ubiquitin protein ligase activity"/>
    <property type="evidence" value="ECO:0007669"/>
    <property type="project" value="UniProtKB-EC"/>
</dbReference>
<feature type="active site" description="Glycyl thioester intermediate" evidence="5">
    <location>
        <position position="765"/>
    </location>
</feature>
<dbReference type="PANTHER" id="PTHR45700">
    <property type="entry name" value="UBIQUITIN-PROTEIN LIGASE E3C"/>
    <property type="match status" value="1"/>
</dbReference>
<proteinExistence type="predicted"/>
<dbReference type="Pfam" id="PF00632">
    <property type="entry name" value="HECT"/>
    <property type="match status" value="1"/>
</dbReference>
<dbReference type="EC" id="2.3.2.26" evidence="2"/>
<feature type="compositionally biased region" description="Low complexity" evidence="6">
    <location>
        <begin position="43"/>
        <end position="72"/>
    </location>
</feature>
<protein>
    <recommendedName>
        <fullName evidence="2">HECT-type E3 ubiquitin transferase</fullName>
        <ecNumber evidence="2">2.3.2.26</ecNumber>
    </recommendedName>
</protein>
<dbReference type="PANTHER" id="PTHR45700:SF8">
    <property type="entry name" value="HECT-TYPE E3 UBIQUITIN TRANSFERASE"/>
    <property type="match status" value="1"/>
</dbReference>
<feature type="compositionally biased region" description="Low complexity" evidence="6">
    <location>
        <begin position="84"/>
        <end position="93"/>
    </location>
</feature>
<comment type="catalytic activity">
    <reaction evidence="1">
        <text>S-ubiquitinyl-[E2 ubiquitin-conjugating enzyme]-L-cysteine + [acceptor protein]-L-lysine = [E2 ubiquitin-conjugating enzyme]-L-cysteine + N(6)-ubiquitinyl-[acceptor protein]-L-lysine.</text>
        <dbReference type="EC" id="2.3.2.26"/>
    </reaction>
</comment>
<gene>
    <name evidence="8" type="ORF">FNF28_02007</name>
</gene>
<evidence type="ECO:0000256" key="3">
    <source>
        <dbReference type="ARBA" id="ARBA00022679"/>
    </source>
</evidence>
<dbReference type="GO" id="GO:0000209">
    <property type="term" value="P:protein polyubiquitination"/>
    <property type="evidence" value="ECO:0007669"/>
    <property type="project" value="InterPro"/>
</dbReference>
<comment type="caution">
    <text evidence="8">The sequence shown here is derived from an EMBL/GenBank/DDBJ whole genome shotgun (WGS) entry which is preliminary data.</text>
</comment>
<evidence type="ECO:0000256" key="6">
    <source>
        <dbReference type="SAM" id="MobiDB-lite"/>
    </source>
</evidence>
<dbReference type="CDD" id="cd00078">
    <property type="entry name" value="HECTc"/>
    <property type="match status" value="1"/>
</dbReference>
<evidence type="ECO:0000256" key="2">
    <source>
        <dbReference type="ARBA" id="ARBA00012485"/>
    </source>
</evidence>
<organism evidence="8 9">
    <name type="scientific">Cafeteria roenbergensis</name>
    <name type="common">Marine flagellate</name>
    <dbReference type="NCBI Taxonomy" id="33653"/>
    <lineage>
        <taxon>Eukaryota</taxon>
        <taxon>Sar</taxon>
        <taxon>Stramenopiles</taxon>
        <taxon>Bigyra</taxon>
        <taxon>Opalozoa</taxon>
        <taxon>Bicosoecida</taxon>
        <taxon>Cafeteriaceae</taxon>
        <taxon>Cafeteria</taxon>
    </lineage>
</organism>
<evidence type="ECO:0000313" key="8">
    <source>
        <dbReference type="EMBL" id="KAA0169563.1"/>
    </source>
</evidence>
<dbReference type="Gene3D" id="3.30.2160.10">
    <property type="entry name" value="Hect, E3 ligase catalytic domain"/>
    <property type="match status" value="1"/>
</dbReference>
<reference evidence="8 9" key="1">
    <citation type="submission" date="2019-07" db="EMBL/GenBank/DDBJ databases">
        <title>Genomes of Cafeteria roenbergensis.</title>
        <authorList>
            <person name="Fischer M.G."/>
            <person name="Hackl T."/>
            <person name="Roman M."/>
        </authorList>
    </citation>
    <scope>NUCLEOTIDE SEQUENCE [LARGE SCALE GENOMIC DNA]</scope>
    <source>
        <strain evidence="8 9">RCC970-E3</strain>
    </source>
</reference>
<dbReference type="FunFam" id="3.30.2410.10:FF:000003">
    <property type="entry name" value="probable E3 ubiquitin-protein ligase HERC4 isoform X1"/>
    <property type="match status" value="1"/>
</dbReference>
<dbReference type="SMART" id="SM00119">
    <property type="entry name" value="HECTc"/>
    <property type="match status" value="1"/>
</dbReference>
<dbReference type="Gene3D" id="3.30.2410.10">
    <property type="entry name" value="Hect, E3 ligase catalytic domain"/>
    <property type="match status" value="1"/>
</dbReference>
<dbReference type="InterPro" id="IPR035983">
    <property type="entry name" value="Hect_E3_ubiquitin_ligase"/>
</dbReference>
<keyword evidence="4 5" id="KW-0833">Ubl conjugation pathway</keyword>
<sequence>MASIPASIQAQVVQRVRELIATGADPKNAFVTATREVASSLRSGAPAAAAAPPSAGAGAAAAAAAAAAADEPSGADDSDESTGPAKPAEDAASAEALRFGNSAPGCLRSSRAPASRHPRATVASLTAALEESVSLLAAEVDTTFQPLRLLVSEALGEEAALDRAFVKDAPADEEGREEGMPAEVVATSEDSGIDYDAAMAGFAMIKDAGGMQVGDAGAMASFLALRAMKPRAEELGVAHPHTLRRLVVILLSPFVGLTLDTEMLGLPEGKTKPLTLALDVVSSLHSEARATLVRWFSRMPAGALEAIITPSLAVFDELHSRSLTVDEVRGPSELLAIAHEANEACFRREMRRILPFERFYSSVLSDEIRPEDEYKRHILSQRGKGSFSFLMYPFLLSAAAKTELLALEARSTMIERIRHSESLAQSRTAAERAAAAHTSDDLASPFFVLEVRRDAIVEDTLRRIVNASPKWQLLKPLRVKFAGEAGIDEGGVRKEFFQVITRQLFTVDYGMFREEPETNTLWFNHDSVESRVQWELLGSLLGMAIHNSIILDVQFPTVVYRRLLGQPVTLRDLAEFRPSVAKSLSALLDYEADDIEDVMALDFTASYDSWGASKTHELVPDGAKRPVTQANKAEYVQRYVTWALEELISEQFEPFRKGFANVVSGKVPKMFQAEEMELLVTGSKDLDFAKLKSAARYEEPYDADHQVIKWFWEAVQDELSAEEQRKLLAFATGSARAPIRGLGSVRLTISRAGPDSEFLPSAHTCFSHMLLPEYESKDKLVAKLRSAILESEGFGLM</sequence>
<evidence type="ECO:0000256" key="1">
    <source>
        <dbReference type="ARBA" id="ARBA00000885"/>
    </source>
</evidence>
<evidence type="ECO:0000256" key="4">
    <source>
        <dbReference type="ARBA" id="ARBA00022786"/>
    </source>
</evidence>
<dbReference type="InterPro" id="IPR044611">
    <property type="entry name" value="E3A/B/C-like"/>
</dbReference>
<accession>A0A5A8DVT1</accession>
<keyword evidence="3" id="KW-0808">Transferase</keyword>
<evidence type="ECO:0000259" key="7">
    <source>
        <dbReference type="PROSITE" id="PS50237"/>
    </source>
</evidence>
<dbReference type="SUPFAM" id="SSF56204">
    <property type="entry name" value="Hect, E3 ligase catalytic domain"/>
    <property type="match status" value="1"/>
</dbReference>
<dbReference type="Proteomes" id="UP000324907">
    <property type="component" value="Unassembled WGS sequence"/>
</dbReference>